<reference evidence="4" key="1">
    <citation type="journal article" date="2019" name="Int. J. Syst. Evol. Microbiol.">
        <title>The Global Catalogue of Microorganisms (GCM) 10K type strain sequencing project: providing services to taxonomists for standard genome sequencing and annotation.</title>
        <authorList>
            <consortium name="The Broad Institute Genomics Platform"/>
            <consortium name="The Broad Institute Genome Sequencing Center for Infectious Disease"/>
            <person name="Wu L."/>
            <person name="Ma J."/>
        </authorList>
    </citation>
    <scope>NUCLEOTIDE SEQUENCE [LARGE SCALE GENOMIC DNA]</scope>
    <source>
        <strain evidence="4">JCM 14303</strain>
    </source>
</reference>
<dbReference type="Proteomes" id="UP001500363">
    <property type="component" value="Unassembled WGS sequence"/>
</dbReference>
<comment type="caution">
    <text evidence="3">The sequence shown here is derived from an EMBL/GenBank/DDBJ whole genome shotgun (WGS) entry which is preliminary data.</text>
</comment>
<gene>
    <name evidence="3" type="ORF">GCM10009741_06050</name>
</gene>
<proteinExistence type="predicted"/>
<dbReference type="Gene3D" id="3.30.300.130">
    <property type="entry name" value="Fe-S cluster assembly (FSCA)"/>
    <property type="match status" value="1"/>
</dbReference>
<dbReference type="InterPro" id="IPR034904">
    <property type="entry name" value="FSCA_dom_sf"/>
</dbReference>
<organism evidence="3 4">
    <name type="scientific">Kribbella lupini</name>
    <dbReference type="NCBI Taxonomy" id="291602"/>
    <lineage>
        <taxon>Bacteria</taxon>
        <taxon>Bacillati</taxon>
        <taxon>Actinomycetota</taxon>
        <taxon>Actinomycetes</taxon>
        <taxon>Propionibacteriales</taxon>
        <taxon>Kribbellaceae</taxon>
        <taxon>Kribbella</taxon>
    </lineage>
</organism>
<name>A0ABP4KXH0_9ACTN</name>
<dbReference type="EMBL" id="BAAANC010000001">
    <property type="protein sequence ID" value="GAA1511464.1"/>
    <property type="molecule type" value="Genomic_DNA"/>
</dbReference>
<feature type="domain" description="MIP18 family-like" evidence="2">
    <location>
        <begin position="2"/>
        <end position="70"/>
    </location>
</feature>
<accession>A0ABP4KXH0</accession>
<evidence type="ECO:0000259" key="2">
    <source>
        <dbReference type="Pfam" id="PF01883"/>
    </source>
</evidence>
<dbReference type="InterPro" id="IPR002744">
    <property type="entry name" value="MIP18-like"/>
</dbReference>
<evidence type="ECO:0000256" key="1">
    <source>
        <dbReference type="SAM" id="MobiDB-lite"/>
    </source>
</evidence>
<evidence type="ECO:0000313" key="4">
    <source>
        <dbReference type="Proteomes" id="UP001500363"/>
    </source>
</evidence>
<sequence>MIEEALATVRDPELDAPITELGFVSHIAENDGEVEVELRLPTYFCAPNFAYLMVADAYDAVAAVPGVKKVVVRLEDHFASDEINSGVAASRGFEGSFPGLADGELEELRRTFRRKAHRACQEQVASRLLKAGWTMLTLADTTLGEARAALTGARLGEARVAVTATTIGEAEAALTSVRPAGEARPSPGALAPPPSSSGAASAAPEEEQAEIEFERLRRRRAELGLSSGPEAALLVQDDGTPITAVDLPLQLRMAKTTRISIEGNSGLCRGLLSVRYGLPRPPGVDQAAG</sequence>
<dbReference type="RefSeq" id="WP_344168922.1">
    <property type="nucleotide sequence ID" value="NZ_BAAANC010000001.1"/>
</dbReference>
<keyword evidence="4" id="KW-1185">Reference proteome</keyword>
<dbReference type="SUPFAM" id="SSF117916">
    <property type="entry name" value="Fe-S cluster assembly (FSCA) domain-like"/>
    <property type="match status" value="1"/>
</dbReference>
<feature type="region of interest" description="Disordered" evidence="1">
    <location>
        <begin position="173"/>
        <end position="210"/>
    </location>
</feature>
<protein>
    <recommendedName>
        <fullName evidence="2">MIP18 family-like domain-containing protein</fullName>
    </recommendedName>
</protein>
<evidence type="ECO:0000313" key="3">
    <source>
        <dbReference type="EMBL" id="GAA1511464.1"/>
    </source>
</evidence>
<dbReference type="Pfam" id="PF01883">
    <property type="entry name" value="FeS_assembly_P"/>
    <property type="match status" value="1"/>
</dbReference>